<dbReference type="PANTHER" id="PTHR13799">
    <property type="entry name" value="NGG1 INTERACTING FACTOR 3"/>
    <property type="match status" value="1"/>
</dbReference>
<dbReference type="Gene3D" id="3.30.70.120">
    <property type="match status" value="1"/>
</dbReference>
<gene>
    <name evidence="6" type="ORF">OKW85_03390</name>
</gene>
<evidence type="ECO:0000256" key="5">
    <source>
        <dbReference type="PIRSR" id="PIRSR602678-1"/>
    </source>
</evidence>
<comment type="similarity">
    <text evidence="1 4">Belongs to the GTP cyclohydrolase I type 2/NIF3 family.</text>
</comment>
<proteinExistence type="inferred from homology"/>
<accession>A0AA46X7K0</accession>
<reference evidence="6" key="1">
    <citation type="submission" date="2022-11" db="EMBL/GenBank/DDBJ databases">
        <title>Complete genome sequence of Veillonella rogosae KCOM 3468 isolated from human Subgingival dental plaque of Chronic peridontitis Lesion.</title>
        <authorList>
            <person name="Park S.-N."/>
            <person name="Lim Y.K."/>
            <person name="Kook J.-K."/>
        </authorList>
    </citation>
    <scope>NUCLEOTIDE SEQUENCE</scope>
    <source>
        <strain evidence="6">KCOM 3468</strain>
    </source>
</reference>
<evidence type="ECO:0000313" key="7">
    <source>
        <dbReference type="Proteomes" id="UP001164244"/>
    </source>
</evidence>
<feature type="binding site" evidence="5">
    <location>
        <position position="331"/>
    </location>
    <ligand>
        <name>a divalent metal cation</name>
        <dbReference type="ChEBI" id="CHEBI:60240"/>
        <label>1</label>
    </ligand>
</feature>
<name>A0AA46X7K0_9FIRM</name>
<dbReference type="GO" id="GO:0005737">
    <property type="term" value="C:cytoplasm"/>
    <property type="evidence" value="ECO:0007669"/>
    <property type="project" value="TreeGrafter"/>
</dbReference>
<dbReference type="GO" id="GO:0046872">
    <property type="term" value="F:metal ion binding"/>
    <property type="evidence" value="ECO:0007669"/>
    <property type="project" value="UniProtKB-UniRule"/>
</dbReference>
<organism evidence="6 7">
    <name type="scientific">Veillonella rogosae</name>
    <dbReference type="NCBI Taxonomy" id="423477"/>
    <lineage>
        <taxon>Bacteria</taxon>
        <taxon>Bacillati</taxon>
        <taxon>Bacillota</taxon>
        <taxon>Negativicutes</taxon>
        <taxon>Veillonellales</taxon>
        <taxon>Veillonellaceae</taxon>
        <taxon>Veillonella</taxon>
    </lineage>
</organism>
<evidence type="ECO:0000256" key="1">
    <source>
        <dbReference type="ARBA" id="ARBA00006964"/>
    </source>
</evidence>
<dbReference type="InterPro" id="IPR002678">
    <property type="entry name" value="DUF34/NIF3"/>
</dbReference>
<evidence type="ECO:0000256" key="3">
    <source>
        <dbReference type="ARBA" id="ARBA00022723"/>
    </source>
</evidence>
<dbReference type="EMBL" id="CP110418">
    <property type="protein sequence ID" value="UZG51653.1"/>
    <property type="molecule type" value="Genomic_DNA"/>
</dbReference>
<dbReference type="PIRSF" id="PIRSF037489">
    <property type="entry name" value="UCP037489_NIF3_YqfO"/>
    <property type="match status" value="1"/>
</dbReference>
<keyword evidence="3 4" id="KW-0479">Metal-binding</keyword>
<dbReference type="RefSeq" id="WP_265138771.1">
    <property type="nucleotide sequence ID" value="NZ_CP110418.1"/>
</dbReference>
<protein>
    <recommendedName>
        <fullName evidence="2 4">GTP cyclohydrolase 1 type 2 homolog</fullName>
    </recommendedName>
</protein>
<dbReference type="KEGG" id="vrg:OKW85_03390"/>
<feature type="binding site" evidence="5">
    <location>
        <position position="65"/>
    </location>
    <ligand>
        <name>a divalent metal cation</name>
        <dbReference type="ChEBI" id="CHEBI:60240"/>
        <label>1</label>
    </ligand>
</feature>
<dbReference type="PANTHER" id="PTHR13799:SF14">
    <property type="entry name" value="GTP CYCLOHYDROLASE 1 TYPE 2 HOMOLOG"/>
    <property type="match status" value="1"/>
</dbReference>
<evidence type="ECO:0000256" key="2">
    <source>
        <dbReference type="ARBA" id="ARBA00022112"/>
    </source>
</evidence>
<dbReference type="Proteomes" id="UP001164244">
    <property type="component" value="Chromosome"/>
</dbReference>
<evidence type="ECO:0000313" key="6">
    <source>
        <dbReference type="EMBL" id="UZG51653.1"/>
    </source>
</evidence>
<dbReference type="Gene3D" id="3.40.1390.30">
    <property type="entry name" value="NIF3 (NGG1p interacting factor 3)-like"/>
    <property type="match status" value="1"/>
</dbReference>
<feature type="binding site" evidence="5">
    <location>
        <position position="104"/>
    </location>
    <ligand>
        <name>a divalent metal cation</name>
        <dbReference type="ChEBI" id="CHEBI:60240"/>
        <label>1</label>
    </ligand>
</feature>
<dbReference type="InterPro" id="IPR017221">
    <property type="entry name" value="DUF34/NIF3_bac"/>
</dbReference>
<evidence type="ECO:0000256" key="4">
    <source>
        <dbReference type="PIRNR" id="PIRNR037489"/>
    </source>
</evidence>
<dbReference type="InterPro" id="IPR036069">
    <property type="entry name" value="DUF34/NIF3_sf"/>
</dbReference>
<dbReference type="AlphaFoldDB" id="A0AA46X7K0"/>
<dbReference type="Pfam" id="PF01784">
    <property type="entry name" value="DUF34_NIF3"/>
    <property type="match status" value="1"/>
</dbReference>
<feature type="binding site" evidence="5">
    <location>
        <position position="335"/>
    </location>
    <ligand>
        <name>a divalent metal cation</name>
        <dbReference type="ChEBI" id="CHEBI:60240"/>
        <label>1</label>
    </ligand>
</feature>
<dbReference type="SUPFAM" id="SSF102705">
    <property type="entry name" value="NIF3 (NGG1p interacting factor 3)-like"/>
    <property type="match status" value="1"/>
</dbReference>
<sequence length="367" mass="39726">MTTVQHVISLMEQLAPRSYAESWDNVGLMVGDRNAVVTGVLTTLDVTEEAITYAIEHNYNLIVSHHPLIFKGLKQLSCDTVQGRMINQLIQHKIAVYSAHTNLDIAPGGLNDMLANQLGLTDIKGFVKTGEEALYKVTTFVPESSADVVRHAMGNAGAGKIGNYEHCSFSLHGEGRFIGNEESHPVIGEAGTLTVAPEVQVNAIVDGTHLSQVVEAMKLAHPYEEVAYEVVSLVAPTASTQYLGRVGRLPNALNLDTFREWVQEALPLANIRFAGIAPKEIQSIALCSGAGAEFIKDAARLHVDAYITGDVKYHEAQMAKELGILVVDAGHFGTESIVADGLRDYLIGTGLSIPVQAFTEQNDFFFL</sequence>
<dbReference type="FunFam" id="3.40.1390.30:FF:000001">
    <property type="entry name" value="GTP cyclohydrolase 1 type 2"/>
    <property type="match status" value="1"/>
</dbReference>
<dbReference type="InterPro" id="IPR015867">
    <property type="entry name" value="N-reg_PII/ATP_PRibTrfase_C"/>
</dbReference>
<feature type="binding site" evidence="5">
    <location>
        <position position="66"/>
    </location>
    <ligand>
        <name>a divalent metal cation</name>
        <dbReference type="ChEBI" id="CHEBI:60240"/>
        <label>1</label>
    </ligand>
</feature>
<dbReference type="NCBIfam" id="TIGR00486">
    <property type="entry name" value="YbgI_SA1388"/>
    <property type="match status" value="1"/>
</dbReference>